<evidence type="ECO:0000313" key="3">
    <source>
        <dbReference type="EMBL" id="UUY03810.1"/>
    </source>
</evidence>
<reference evidence="4" key="1">
    <citation type="submission" date="2021-11" db="EMBL/GenBank/DDBJ databases">
        <title>Cultivation dependent microbiological survey of springs from the worlds oldest radium mine currently devoted to the extraction of radon-saturated water.</title>
        <authorList>
            <person name="Kapinusova G."/>
            <person name="Smrhova T."/>
            <person name="Strejcek M."/>
            <person name="Suman J."/>
            <person name="Jani K."/>
            <person name="Pajer P."/>
            <person name="Uhlik O."/>
        </authorList>
    </citation>
    <scope>NUCLEOTIDE SEQUENCE [LARGE SCALE GENOMIC DNA]</scope>
    <source>
        <strain evidence="4">J379</strain>
    </source>
</reference>
<evidence type="ECO:0000259" key="2">
    <source>
        <dbReference type="PROSITE" id="PS51832"/>
    </source>
</evidence>
<accession>A0ABY5PGP1</accession>
<dbReference type="PROSITE" id="PS51832">
    <property type="entry name" value="HD_GYP"/>
    <property type="match status" value="1"/>
</dbReference>
<dbReference type="PANTHER" id="PTHR43155">
    <property type="entry name" value="CYCLIC DI-GMP PHOSPHODIESTERASE PA4108-RELATED"/>
    <property type="match status" value="1"/>
</dbReference>
<dbReference type="Proteomes" id="UP001058860">
    <property type="component" value="Chromosome"/>
</dbReference>
<sequence length="374" mass="39370">MRLVATADVPEGAIIARDVRASAMDAVPLLSAGAPLQPAYRRALERAGISHVFVDDEVSAGIEPVGIVPREVRARAIRVVTDLYAAANRAAMRKTGVERADVEALQPVAKELALEVCRRDPVLPTLGETGPPGEYLPAHSVDVAVLGMLVAARHQRTRGWVDTATSSRRYDVNEPGLERLGLALLLIDLGKAAVPRGLLEHPGPLEAPERATVCQHVELGADILPAGASYVMQAVMRHHHERWDGGGYPDGLAGDAISWEARVAAIADVFDATTSNRVYCEAAPQHEGWSTVISGAGTAFDPELVEAFREVVVPYPPGTEVRLVDGRVAVVAAVDAADPLRPTVRAAAEDGSVETLEGAPVQPVAGAGQAGRAA</sequence>
<protein>
    <submittedName>
        <fullName evidence="3">HD domain-containing protein</fullName>
    </submittedName>
</protein>
<dbReference type="PANTHER" id="PTHR43155:SF2">
    <property type="entry name" value="CYCLIC DI-GMP PHOSPHODIESTERASE PA4108"/>
    <property type="match status" value="1"/>
</dbReference>
<name>A0ABY5PGP1_9ACTN</name>
<dbReference type="Gene3D" id="1.10.3210.10">
    <property type="entry name" value="Hypothetical protein af1432"/>
    <property type="match status" value="1"/>
</dbReference>
<organism evidence="3 4">
    <name type="scientific">Svornostia abyssi</name>
    <dbReference type="NCBI Taxonomy" id="2898438"/>
    <lineage>
        <taxon>Bacteria</taxon>
        <taxon>Bacillati</taxon>
        <taxon>Actinomycetota</taxon>
        <taxon>Thermoleophilia</taxon>
        <taxon>Solirubrobacterales</taxon>
        <taxon>Baekduiaceae</taxon>
        <taxon>Svornostia</taxon>
    </lineage>
</organism>
<dbReference type="Pfam" id="PF13487">
    <property type="entry name" value="HD_5"/>
    <property type="match status" value="1"/>
</dbReference>
<dbReference type="CDD" id="cd00077">
    <property type="entry name" value="HDc"/>
    <property type="match status" value="1"/>
</dbReference>
<dbReference type="InterPro" id="IPR037522">
    <property type="entry name" value="HD_GYP_dom"/>
</dbReference>
<feature type="region of interest" description="Disordered" evidence="1">
    <location>
        <begin position="350"/>
        <end position="374"/>
    </location>
</feature>
<evidence type="ECO:0000256" key="1">
    <source>
        <dbReference type="SAM" id="MobiDB-lite"/>
    </source>
</evidence>
<evidence type="ECO:0000313" key="4">
    <source>
        <dbReference type="Proteomes" id="UP001058860"/>
    </source>
</evidence>
<proteinExistence type="predicted"/>
<dbReference type="RefSeq" id="WP_353864307.1">
    <property type="nucleotide sequence ID" value="NZ_CP088295.1"/>
</dbReference>
<feature type="domain" description="HD-GYP" evidence="2">
    <location>
        <begin position="114"/>
        <end position="324"/>
    </location>
</feature>
<keyword evidence="4" id="KW-1185">Reference proteome</keyword>
<gene>
    <name evidence="3" type="ORF">LRS13_24650</name>
</gene>
<dbReference type="EMBL" id="CP088295">
    <property type="protein sequence ID" value="UUY03810.1"/>
    <property type="molecule type" value="Genomic_DNA"/>
</dbReference>
<dbReference type="SUPFAM" id="SSF109604">
    <property type="entry name" value="HD-domain/PDEase-like"/>
    <property type="match status" value="1"/>
</dbReference>
<dbReference type="InterPro" id="IPR003607">
    <property type="entry name" value="HD/PDEase_dom"/>
</dbReference>